<keyword evidence="3" id="KW-0645">Protease</keyword>
<evidence type="ECO:0000313" key="5">
    <source>
        <dbReference type="Proteomes" id="UP000323075"/>
    </source>
</evidence>
<organism evidence="2 4">
    <name type="scientific">Halobacterium salinarum (strain ATCC 33171 / DSM 3754 / JCM 8978 / NBRC 102687 / NCIMB 764 / 91-R6)</name>
    <dbReference type="NCBI Taxonomy" id="2597657"/>
    <lineage>
        <taxon>Archaea</taxon>
        <taxon>Methanobacteriati</taxon>
        <taxon>Methanobacteriota</taxon>
        <taxon>Stenosarchaea group</taxon>
        <taxon>Halobacteria</taxon>
        <taxon>Halobacteriales</taxon>
        <taxon>Halobacteriaceae</taxon>
        <taxon>Halobacterium</taxon>
    </lineage>
</organism>
<feature type="domain" description="Peptidase M24" evidence="1">
    <location>
        <begin position="127"/>
        <end position="314"/>
    </location>
</feature>
<evidence type="ECO:0000313" key="3">
    <source>
        <dbReference type="EMBL" id="TYO82411.1"/>
    </source>
</evidence>
<sequence>MRAPPFATALADADADAFVHVGPPDDPVVSYLAGTQLPCRAAVVYGGRVAVVPERSLPGASGVPAEVTVLDPHSVPARRLPGLASDAVLAPRMLPHDAALYLEEAGIDVSSTVVHKHARRSKTPAEQKTLREAVAAAEAGLGAAGGLLADGVADDLGTPAAVRRAANAGIADDGAVPATTVRPASAEPDTPLRVTATAVVDGYHAPVRRTFVAGADGGWDRRATLGCEYGVDAAIDVIEAGETTAERAGEEATAELASLGFPPEDTTVDVHGVGLERREAPTGEATLAEGAVVSVSAGVTDDGRTVGVSDVAVVGADGAERVGSFPRSVVPKADY</sequence>
<dbReference type="InterPro" id="IPR000994">
    <property type="entry name" value="Pept_M24"/>
</dbReference>
<dbReference type="InterPro" id="IPR036005">
    <property type="entry name" value="Creatinase/aminopeptidase-like"/>
</dbReference>
<evidence type="ECO:0000313" key="2">
    <source>
        <dbReference type="EMBL" id="QCC43916.1"/>
    </source>
</evidence>
<dbReference type="CDD" id="cd01066">
    <property type="entry name" value="APP_MetAP"/>
    <property type="match status" value="1"/>
</dbReference>
<name>A0A4D6GS15_HALS9</name>
<accession>A0A4D6GS15</accession>
<dbReference type="AlphaFoldDB" id="A0A4D6GS15"/>
<dbReference type="Proteomes" id="UP000323075">
    <property type="component" value="Unassembled WGS sequence"/>
</dbReference>
<dbReference type="PANTHER" id="PTHR46112:SF2">
    <property type="entry name" value="XAA-PRO AMINOPEPTIDASE P-RELATED"/>
    <property type="match status" value="1"/>
</dbReference>
<dbReference type="Gene3D" id="3.90.230.10">
    <property type="entry name" value="Creatinase/methionine aminopeptidase superfamily"/>
    <property type="match status" value="1"/>
</dbReference>
<evidence type="ECO:0000313" key="4">
    <source>
        <dbReference type="Proteomes" id="UP000296216"/>
    </source>
</evidence>
<dbReference type="PANTHER" id="PTHR46112">
    <property type="entry name" value="AMINOPEPTIDASE"/>
    <property type="match status" value="1"/>
</dbReference>
<reference evidence="3 5" key="2">
    <citation type="submission" date="2019-07" db="EMBL/GenBank/DDBJ databases">
        <title>Genomic Encyclopedia of Archaeal and Bacterial Type Strains, Phase II (KMG-II): from individual species to whole genera.</title>
        <authorList>
            <person name="Goeker M."/>
        </authorList>
    </citation>
    <scope>NUCLEOTIDE SEQUENCE [LARGE SCALE GENOMIC DNA]</scope>
    <source>
        <strain evidence="3 5">DSM 3754</strain>
    </source>
</reference>
<gene>
    <name evidence="3" type="ORF">APQ99_00940</name>
    <name evidence="2" type="ORF">HBSAL_00845</name>
</gene>
<keyword evidence="3" id="KW-0031">Aminopeptidase</keyword>
<dbReference type="GO" id="GO:0004177">
    <property type="term" value="F:aminopeptidase activity"/>
    <property type="evidence" value="ECO:0007669"/>
    <property type="project" value="UniProtKB-KW"/>
</dbReference>
<dbReference type="EMBL" id="VRYN01000001">
    <property type="protein sequence ID" value="TYO82411.1"/>
    <property type="molecule type" value="Genomic_DNA"/>
</dbReference>
<evidence type="ECO:0000259" key="1">
    <source>
        <dbReference type="Pfam" id="PF00557"/>
    </source>
</evidence>
<dbReference type="SUPFAM" id="SSF55920">
    <property type="entry name" value="Creatinase/aminopeptidase"/>
    <property type="match status" value="1"/>
</dbReference>
<dbReference type="Proteomes" id="UP000296216">
    <property type="component" value="Chromosome"/>
</dbReference>
<dbReference type="RefSeq" id="WP_136360996.1">
    <property type="nucleotide sequence ID" value="NZ_VRYN01000001.1"/>
</dbReference>
<proteinExistence type="predicted"/>
<dbReference type="GeneID" id="39854044"/>
<reference evidence="2" key="3">
    <citation type="journal article" name="MicrobiologyOpen">
        <title>Whole-genome comparison between the type strain of Halobacterium salinarum (DSM 3754(T)) and the laboratory strains R1 and NRC-1.</title>
        <authorList>
            <person name="Pfeiffer F."/>
            <person name="Losensky G."/>
            <person name="Marchfelder A."/>
            <person name="Habermann B."/>
            <person name="Dyall-Smith M."/>
        </authorList>
    </citation>
    <scope>NUCLEOTIDE SEQUENCE</scope>
    <source>
        <strain evidence="2">91-R6</strain>
    </source>
</reference>
<dbReference type="EMBL" id="CP038631">
    <property type="protein sequence ID" value="QCC43916.1"/>
    <property type="molecule type" value="Genomic_DNA"/>
</dbReference>
<protein>
    <submittedName>
        <fullName evidence="2">Peptidase M24 family protein</fullName>
    </submittedName>
    <submittedName>
        <fullName evidence="3">Xaa-Pro aminopeptidase</fullName>
    </submittedName>
</protein>
<dbReference type="Pfam" id="PF00557">
    <property type="entry name" value="Peptidase_M24"/>
    <property type="match status" value="1"/>
</dbReference>
<reference evidence="2 4" key="1">
    <citation type="journal article" date="2019" name="Microbiol. Resour. Announc.">
        <title>The Genome Sequence of the Halobacterium salinarum Type Strain Is Closely Related to That of Laboratory Strains NRC-1 and R1.</title>
        <authorList>
            <person name="Pfeiffer F."/>
            <person name="Marchfelder A."/>
            <person name="Habermann B."/>
            <person name="Dyall-Smith M.L."/>
        </authorList>
    </citation>
    <scope>NUCLEOTIDE SEQUENCE [LARGE SCALE GENOMIC DNA]</scope>
    <source>
        <strain evidence="2">91-R6</strain>
        <strain evidence="4">ATCC 33171 / DSM 3754 / JCM 8978 / NBRC 102687 / NCIMB 764 / 91-R6</strain>
    </source>
</reference>
<keyword evidence="3" id="KW-0378">Hydrolase</keyword>
<dbReference type="InterPro" id="IPR050659">
    <property type="entry name" value="Peptidase_M24B"/>
</dbReference>